<sequence length="200" mass="21153">MAGLNVRFLAGLGLACLLASAPARAEVFDAAIGEDSLRLGVNGPLSRLFAVDKGEYDVGGVYGDIEDFDSEHFLSLHAGATLTGDAGATDGAKFSGGLGARLQYVNADHENGGALALGGNLRLKLLNADRLRFNANLWYGPDPASFGDIDEFIEYGVSIGYELLRDAEIYIGYRKIEVGIDGGPDVDLEDGAHIGIRLEF</sequence>
<dbReference type="OrthoDB" id="6119976at2"/>
<keyword evidence="1" id="KW-0732">Signal</keyword>
<dbReference type="Pfam" id="PF07437">
    <property type="entry name" value="YfaZ"/>
    <property type="match status" value="1"/>
</dbReference>
<dbReference type="InterPro" id="IPR009998">
    <property type="entry name" value="YfaZ"/>
</dbReference>
<reference evidence="2 3" key="1">
    <citation type="submission" date="2019-03" db="EMBL/GenBank/DDBJ databases">
        <title>Genomic Encyclopedia of Type Strains, Phase IV (KMG-IV): sequencing the most valuable type-strain genomes for metagenomic binning, comparative biology and taxonomic classification.</title>
        <authorList>
            <person name="Goeker M."/>
        </authorList>
    </citation>
    <scope>NUCLEOTIDE SEQUENCE [LARGE SCALE GENOMIC DNA]</scope>
    <source>
        <strain evidence="2 3">DSM 26377</strain>
    </source>
</reference>
<comment type="caution">
    <text evidence="2">The sequence shown here is derived from an EMBL/GenBank/DDBJ whole genome shotgun (WGS) entry which is preliminary data.</text>
</comment>
<proteinExistence type="predicted"/>
<keyword evidence="3" id="KW-1185">Reference proteome</keyword>
<gene>
    <name evidence="2" type="ORF">DFR24_1359</name>
</gene>
<dbReference type="RefSeq" id="WP_133880520.1">
    <property type="nucleotide sequence ID" value="NZ_MWIN01000004.1"/>
</dbReference>
<feature type="chain" id="PRO_5030100221" evidence="1">
    <location>
        <begin position="26"/>
        <end position="200"/>
    </location>
</feature>
<feature type="signal peptide" evidence="1">
    <location>
        <begin position="1"/>
        <end position="25"/>
    </location>
</feature>
<organism evidence="2 3">
    <name type="scientific">Panacagrimonas perspica</name>
    <dbReference type="NCBI Taxonomy" id="381431"/>
    <lineage>
        <taxon>Bacteria</taxon>
        <taxon>Pseudomonadati</taxon>
        <taxon>Pseudomonadota</taxon>
        <taxon>Gammaproteobacteria</taxon>
        <taxon>Nevskiales</taxon>
        <taxon>Nevskiaceae</taxon>
        <taxon>Panacagrimonas</taxon>
    </lineage>
</organism>
<evidence type="ECO:0000313" key="3">
    <source>
        <dbReference type="Proteomes" id="UP000295341"/>
    </source>
</evidence>
<evidence type="ECO:0000256" key="1">
    <source>
        <dbReference type="SAM" id="SignalP"/>
    </source>
</evidence>
<protein>
    <submittedName>
        <fullName evidence="2">YfaZ</fullName>
    </submittedName>
</protein>
<dbReference type="EMBL" id="SOBT01000008">
    <property type="protein sequence ID" value="TDU31974.1"/>
    <property type="molecule type" value="Genomic_DNA"/>
</dbReference>
<accession>A0A4S3K8A8</accession>
<dbReference type="AlphaFoldDB" id="A0A4S3K8A8"/>
<evidence type="ECO:0000313" key="2">
    <source>
        <dbReference type="EMBL" id="TDU31974.1"/>
    </source>
</evidence>
<name>A0A4S3K8A8_9GAMM</name>
<dbReference type="Proteomes" id="UP000295341">
    <property type="component" value="Unassembled WGS sequence"/>
</dbReference>